<name>A0A4Y2A9H9_ARAVE</name>
<evidence type="ECO:0000313" key="2">
    <source>
        <dbReference type="Proteomes" id="UP000499080"/>
    </source>
</evidence>
<evidence type="ECO:0008006" key="3">
    <source>
        <dbReference type="Google" id="ProtNLM"/>
    </source>
</evidence>
<protein>
    <recommendedName>
        <fullName evidence="3">Transposase Tc1-like domain-containing protein</fullName>
    </recommendedName>
</protein>
<dbReference type="OrthoDB" id="6503215at2759"/>
<organism evidence="1 2">
    <name type="scientific">Araneus ventricosus</name>
    <name type="common">Orbweaver spider</name>
    <name type="synonym">Epeira ventricosa</name>
    <dbReference type="NCBI Taxonomy" id="182803"/>
    <lineage>
        <taxon>Eukaryota</taxon>
        <taxon>Metazoa</taxon>
        <taxon>Ecdysozoa</taxon>
        <taxon>Arthropoda</taxon>
        <taxon>Chelicerata</taxon>
        <taxon>Arachnida</taxon>
        <taxon>Araneae</taxon>
        <taxon>Araneomorphae</taxon>
        <taxon>Entelegynae</taxon>
        <taxon>Araneoidea</taxon>
        <taxon>Araneidae</taxon>
        <taxon>Araneus</taxon>
    </lineage>
</organism>
<proteinExistence type="predicted"/>
<dbReference type="AlphaFoldDB" id="A0A4Y2A9H9"/>
<comment type="caution">
    <text evidence="1">The sequence shown here is derived from an EMBL/GenBank/DDBJ whole genome shotgun (WGS) entry which is preliminary data.</text>
</comment>
<dbReference type="Proteomes" id="UP000499080">
    <property type="component" value="Unassembled WGS sequence"/>
</dbReference>
<evidence type="ECO:0000313" key="1">
    <source>
        <dbReference type="EMBL" id="GBL75574.1"/>
    </source>
</evidence>
<accession>A0A4Y2A9H9</accession>
<sequence length="97" mass="10846">MRLNYCIATRKSLVAATNRKKRLQFAKERRDCLEQRQRIVGQMSPDLLSSELVVASKLEEKAHEALRPSCTVSTLQASGGRVIIWGLSVGPDLAQQH</sequence>
<gene>
    <name evidence="1" type="ORF">AVEN_154907_1</name>
</gene>
<reference evidence="1 2" key="1">
    <citation type="journal article" date="2019" name="Sci. Rep.">
        <title>Orb-weaving spider Araneus ventricosus genome elucidates the spidroin gene catalogue.</title>
        <authorList>
            <person name="Kono N."/>
            <person name="Nakamura H."/>
            <person name="Ohtoshi R."/>
            <person name="Moran D.A.P."/>
            <person name="Shinohara A."/>
            <person name="Yoshida Y."/>
            <person name="Fujiwara M."/>
            <person name="Mori M."/>
            <person name="Tomita M."/>
            <person name="Arakawa K."/>
        </authorList>
    </citation>
    <scope>NUCLEOTIDE SEQUENCE [LARGE SCALE GENOMIC DNA]</scope>
</reference>
<dbReference type="EMBL" id="BGPR01000008">
    <property type="protein sequence ID" value="GBL75574.1"/>
    <property type="molecule type" value="Genomic_DNA"/>
</dbReference>
<keyword evidence="2" id="KW-1185">Reference proteome</keyword>